<dbReference type="Proteomes" id="UP000264002">
    <property type="component" value="Unassembled WGS sequence"/>
</dbReference>
<dbReference type="SFLD" id="SFLDF00009">
    <property type="entry name" value="o-succinylbenzoate_synthase"/>
    <property type="match status" value="1"/>
</dbReference>
<organism evidence="3 4">
    <name type="scientific">Sphaerochaeta halotolerans</name>
    <dbReference type="NCBI Taxonomy" id="2293840"/>
    <lineage>
        <taxon>Bacteria</taxon>
        <taxon>Pseudomonadati</taxon>
        <taxon>Spirochaetota</taxon>
        <taxon>Spirochaetia</taxon>
        <taxon>Spirochaetales</taxon>
        <taxon>Sphaerochaetaceae</taxon>
        <taxon>Sphaerochaeta</taxon>
    </lineage>
</organism>
<dbReference type="GO" id="GO:0003824">
    <property type="term" value="F:catalytic activity"/>
    <property type="evidence" value="ECO:0007669"/>
    <property type="project" value="UniProtKB-ARBA"/>
</dbReference>
<dbReference type="SUPFAM" id="SSF51604">
    <property type="entry name" value="Enolase C-terminal domain-like"/>
    <property type="match status" value="1"/>
</dbReference>
<keyword evidence="1" id="KW-0479">Metal-binding</keyword>
<dbReference type="InterPro" id="IPR029017">
    <property type="entry name" value="Enolase-like_N"/>
</dbReference>
<evidence type="ECO:0000259" key="2">
    <source>
        <dbReference type="SMART" id="SM00922"/>
    </source>
</evidence>
<dbReference type="Gene3D" id="3.20.20.120">
    <property type="entry name" value="Enolase-like C-terminal domain"/>
    <property type="match status" value="1"/>
</dbReference>
<dbReference type="EMBL" id="QUWK01000018">
    <property type="protein sequence ID" value="RFU93809.1"/>
    <property type="molecule type" value="Genomic_DNA"/>
</dbReference>
<dbReference type="InterPro" id="IPR018110">
    <property type="entry name" value="Mandel_Rmase/mucon_lact_enz_CS"/>
</dbReference>
<evidence type="ECO:0000256" key="1">
    <source>
        <dbReference type="ARBA" id="ARBA00022723"/>
    </source>
</evidence>
<dbReference type="SMART" id="SM00922">
    <property type="entry name" value="MR_MLE"/>
    <property type="match status" value="1"/>
</dbReference>
<name>A0A372MDD6_9SPIR</name>
<feature type="domain" description="Mandelate racemase/muconate lactonizing enzyme C-terminal" evidence="2">
    <location>
        <begin position="127"/>
        <end position="219"/>
    </location>
</feature>
<dbReference type="PANTHER" id="PTHR48073">
    <property type="entry name" value="O-SUCCINYLBENZOATE SYNTHASE-RELATED"/>
    <property type="match status" value="1"/>
</dbReference>
<reference evidence="4" key="1">
    <citation type="submission" date="2018-08" db="EMBL/GenBank/DDBJ databases">
        <authorList>
            <person name="Grouzdev D.S."/>
            <person name="Krutkina M.S."/>
        </authorList>
    </citation>
    <scope>NUCLEOTIDE SEQUENCE [LARGE SCALE GENOMIC DNA]</scope>
    <source>
        <strain evidence="4">4-11</strain>
    </source>
</reference>
<keyword evidence="4" id="KW-1185">Reference proteome</keyword>
<dbReference type="PROSITE" id="PS00909">
    <property type="entry name" value="MR_MLE_2"/>
    <property type="match status" value="1"/>
</dbReference>
<dbReference type="PANTHER" id="PTHR48073:SF2">
    <property type="entry name" value="O-SUCCINYLBENZOATE SYNTHASE"/>
    <property type="match status" value="1"/>
</dbReference>
<dbReference type="SFLD" id="SFLDS00001">
    <property type="entry name" value="Enolase"/>
    <property type="match status" value="1"/>
</dbReference>
<gene>
    <name evidence="3" type="ORF">DYP60_12900</name>
</gene>
<dbReference type="GO" id="GO:0009063">
    <property type="term" value="P:amino acid catabolic process"/>
    <property type="evidence" value="ECO:0007669"/>
    <property type="project" value="InterPro"/>
</dbReference>
<dbReference type="SFLD" id="SFLDG00180">
    <property type="entry name" value="muconate_cycloisomerase"/>
    <property type="match status" value="1"/>
</dbReference>
<dbReference type="InterPro" id="IPR013342">
    <property type="entry name" value="Mandelate_racemase_C"/>
</dbReference>
<dbReference type="Pfam" id="PF13378">
    <property type="entry name" value="MR_MLE_C"/>
    <property type="match status" value="1"/>
</dbReference>
<dbReference type="InterPro" id="IPR036849">
    <property type="entry name" value="Enolase-like_C_sf"/>
</dbReference>
<reference evidence="3 4" key="2">
    <citation type="submission" date="2018-09" db="EMBL/GenBank/DDBJ databases">
        <title>Genome of Sphaerochaeta halotolerans strain 4-11.</title>
        <authorList>
            <person name="Nazina T.N."/>
            <person name="Sokolova D.S."/>
        </authorList>
    </citation>
    <scope>NUCLEOTIDE SEQUENCE [LARGE SCALE GENOMIC DNA]</scope>
    <source>
        <strain evidence="3 4">4-11</strain>
    </source>
</reference>
<dbReference type="GO" id="GO:0046872">
    <property type="term" value="F:metal ion binding"/>
    <property type="evidence" value="ECO:0007669"/>
    <property type="project" value="UniProtKB-KW"/>
</dbReference>
<dbReference type="InterPro" id="IPR029065">
    <property type="entry name" value="Enolase_C-like"/>
</dbReference>
<dbReference type="AlphaFoldDB" id="A0A372MDD6"/>
<sequence>MRSPLMLEVTAVPAKLMLKTPFHIAHGSCDYRENVFLQMKTDKKTAYGEAAVVPYYGVTKEQILEDLQHTITPEMIRENQTLEVVNSFSYTMSACAYTTAMLGLQEKAPDQSNSNSVRGSSFTIAYISDMQRMLEAIASCGFSTIKLKAGFPDDVQRITLIRERFPDLRIRLDANQGWSFSEAQSIIEQLQDQNIELIEEPIAGSPEALRVLSSLSDIPIILDETVQTLDDLTRYAGSVAGIVVKIAKSGGPQAAKRLIQEAEKHSLDVLLSCMVESSLAVTSALTLEPLCKWIDLDGPILLADDPFSGLTYRNELPFGALQELTPSPKLLELFASTKPFILEP</sequence>
<evidence type="ECO:0000313" key="3">
    <source>
        <dbReference type="EMBL" id="RFU93809.1"/>
    </source>
</evidence>
<dbReference type="Gene3D" id="3.30.390.10">
    <property type="entry name" value="Enolase-like, N-terminal domain"/>
    <property type="match status" value="1"/>
</dbReference>
<proteinExistence type="predicted"/>
<accession>A0A372MDD6</accession>
<protein>
    <recommendedName>
        <fullName evidence="2">Mandelate racemase/muconate lactonizing enzyme C-terminal domain-containing protein</fullName>
    </recommendedName>
</protein>
<comment type="caution">
    <text evidence="3">The sequence shown here is derived from an EMBL/GenBank/DDBJ whole genome shotgun (WGS) entry which is preliminary data.</text>
</comment>
<dbReference type="SUPFAM" id="SSF54826">
    <property type="entry name" value="Enolase N-terminal domain-like"/>
    <property type="match status" value="1"/>
</dbReference>
<evidence type="ECO:0000313" key="4">
    <source>
        <dbReference type="Proteomes" id="UP000264002"/>
    </source>
</evidence>